<gene>
    <name evidence="1" type="ORF">AABB24_013033</name>
</gene>
<evidence type="ECO:0000313" key="1">
    <source>
        <dbReference type="EMBL" id="KAL3364080.1"/>
    </source>
</evidence>
<dbReference type="AlphaFoldDB" id="A0ABD2U6N5"/>
<evidence type="ECO:0000313" key="2">
    <source>
        <dbReference type="Proteomes" id="UP001627284"/>
    </source>
</evidence>
<comment type="caution">
    <text evidence="1">The sequence shown here is derived from an EMBL/GenBank/DDBJ whole genome shotgun (WGS) entry which is preliminary data.</text>
</comment>
<organism evidence="1 2">
    <name type="scientific">Solanum stoloniferum</name>
    <dbReference type="NCBI Taxonomy" id="62892"/>
    <lineage>
        <taxon>Eukaryota</taxon>
        <taxon>Viridiplantae</taxon>
        <taxon>Streptophyta</taxon>
        <taxon>Embryophyta</taxon>
        <taxon>Tracheophyta</taxon>
        <taxon>Spermatophyta</taxon>
        <taxon>Magnoliopsida</taxon>
        <taxon>eudicotyledons</taxon>
        <taxon>Gunneridae</taxon>
        <taxon>Pentapetalae</taxon>
        <taxon>asterids</taxon>
        <taxon>lamiids</taxon>
        <taxon>Solanales</taxon>
        <taxon>Solanaceae</taxon>
        <taxon>Solanoideae</taxon>
        <taxon>Solaneae</taxon>
        <taxon>Solanum</taxon>
    </lineage>
</organism>
<reference evidence="1 2" key="1">
    <citation type="submission" date="2024-05" db="EMBL/GenBank/DDBJ databases">
        <title>De novo assembly of an allotetraploid wild potato.</title>
        <authorList>
            <person name="Hosaka A.J."/>
        </authorList>
    </citation>
    <scope>NUCLEOTIDE SEQUENCE [LARGE SCALE GENOMIC DNA]</scope>
    <source>
        <tissue evidence="1">Young leaves</tissue>
    </source>
</reference>
<dbReference type="Proteomes" id="UP001627284">
    <property type="component" value="Unassembled WGS sequence"/>
</dbReference>
<name>A0ABD2U6N5_9SOLN</name>
<proteinExistence type="predicted"/>
<dbReference type="EMBL" id="JBJKTR010000007">
    <property type="protein sequence ID" value="KAL3364080.1"/>
    <property type="molecule type" value="Genomic_DNA"/>
</dbReference>
<keyword evidence="2" id="KW-1185">Reference proteome</keyword>
<sequence>MQNPAKSKPKIVNNNLANQNPSPALVPLLLSSRHLFFVREYSRKKIQVFASQCLPRPCSRIKGSNSFFSLRTVQFPTVGTLSLKEFEFQILKSILKSTCFPPQTSPHSHLFKPYLLH</sequence>
<protein>
    <submittedName>
        <fullName evidence="1">Uncharacterized protein</fullName>
    </submittedName>
</protein>
<accession>A0ABD2U6N5</accession>